<reference evidence="2 3" key="1">
    <citation type="journal article" date="2021" name="Elife">
        <title>Chloroplast acquisition without the gene transfer in kleptoplastic sea slugs, Plakobranchus ocellatus.</title>
        <authorList>
            <person name="Maeda T."/>
            <person name="Takahashi S."/>
            <person name="Yoshida T."/>
            <person name="Shimamura S."/>
            <person name="Takaki Y."/>
            <person name="Nagai Y."/>
            <person name="Toyoda A."/>
            <person name="Suzuki Y."/>
            <person name="Arimoto A."/>
            <person name="Ishii H."/>
            <person name="Satoh N."/>
            <person name="Nishiyama T."/>
            <person name="Hasebe M."/>
            <person name="Maruyama T."/>
            <person name="Minagawa J."/>
            <person name="Obokata J."/>
            <person name="Shigenobu S."/>
        </authorList>
    </citation>
    <scope>NUCLEOTIDE SEQUENCE [LARGE SCALE GENOMIC DNA]</scope>
</reference>
<feature type="region of interest" description="Disordered" evidence="1">
    <location>
        <begin position="170"/>
        <end position="198"/>
    </location>
</feature>
<proteinExistence type="predicted"/>
<gene>
    <name evidence="2" type="ORF">PoB_001965900</name>
</gene>
<accession>A0AAV3ZFL5</accession>
<comment type="caution">
    <text evidence="2">The sequence shown here is derived from an EMBL/GenBank/DDBJ whole genome shotgun (WGS) entry which is preliminary data.</text>
</comment>
<feature type="compositionally biased region" description="Basic and acidic residues" evidence="1">
    <location>
        <begin position="184"/>
        <end position="193"/>
    </location>
</feature>
<keyword evidence="3" id="KW-1185">Reference proteome</keyword>
<dbReference type="Proteomes" id="UP000735302">
    <property type="component" value="Unassembled WGS sequence"/>
</dbReference>
<feature type="compositionally biased region" description="Basic and acidic residues" evidence="1">
    <location>
        <begin position="250"/>
        <end position="265"/>
    </location>
</feature>
<evidence type="ECO:0000313" key="3">
    <source>
        <dbReference type="Proteomes" id="UP000735302"/>
    </source>
</evidence>
<evidence type="ECO:0000256" key="1">
    <source>
        <dbReference type="SAM" id="MobiDB-lite"/>
    </source>
</evidence>
<dbReference type="EMBL" id="BLXT01002311">
    <property type="protein sequence ID" value="GFN93153.1"/>
    <property type="molecule type" value="Genomic_DNA"/>
</dbReference>
<feature type="region of interest" description="Disordered" evidence="1">
    <location>
        <begin position="234"/>
        <end position="265"/>
    </location>
</feature>
<sequence length="286" mass="32543">MFMGRQEMNPWRFRRNPNLQRKWKFVNDVMVTQELMGVIQTAKQRKGTRAEIVVEENEDDLSKNNEPDDVCEDHINEDIAVVNNNKTQTQTLTCSIPACSSASKAQLSTRQKTHATVKIVKSKTQHPLRSARTKTQHCSKVYACNRKENKQNPRVRIETKTKSVCSELPALTPQKTMPIAKSSRKSEGEEKRSTSSIGSSCSSLSAVIIFGFGSHHRRDTCDYCGRTACAGMRNRGRKRDKQNGRSGRHNLSERKNDIEGIYDSPDKASTRFQKRLLKRMQQLEIG</sequence>
<name>A0AAV3ZFL5_9GAST</name>
<protein>
    <submittedName>
        <fullName evidence="2">Uncharacterized protein</fullName>
    </submittedName>
</protein>
<dbReference type="AlphaFoldDB" id="A0AAV3ZFL5"/>
<evidence type="ECO:0000313" key="2">
    <source>
        <dbReference type="EMBL" id="GFN93153.1"/>
    </source>
</evidence>
<organism evidence="2 3">
    <name type="scientific">Plakobranchus ocellatus</name>
    <dbReference type="NCBI Taxonomy" id="259542"/>
    <lineage>
        <taxon>Eukaryota</taxon>
        <taxon>Metazoa</taxon>
        <taxon>Spiralia</taxon>
        <taxon>Lophotrochozoa</taxon>
        <taxon>Mollusca</taxon>
        <taxon>Gastropoda</taxon>
        <taxon>Heterobranchia</taxon>
        <taxon>Euthyneura</taxon>
        <taxon>Panpulmonata</taxon>
        <taxon>Sacoglossa</taxon>
        <taxon>Placobranchoidea</taxon>
        <taxon>Plakobranchidae</taxon>
        <taxon>Plakobranchus</taxon>
    </lineage>
</organism>